<protein>
    <submittedName>
        <fullName evidence="1">Uncharacterized protein</fullName>
    </submittedName>
</protein>
<keyword evidence="2" id="KW-1185">Reference proteome</keyword>
<dbReference type="Proteomes" id="UP000830768">
    <property type="component" value="Chromosome 3"/>
</dbReference>
<sequence>MISFKLYHPRLGSSLQPAPGAACDQCRRKKARCNRKHPCEACKRSLETCSYSAPKTRGRRPRARPSNNQDKPAKKTVPGPTNLPGTSQQDGADSDAISTITSPSPPQQSDTSQSPCETDLLWSALSPASPRRQFTATSTGYEPSPFALQYPNFVPYVRIYLERLYSVFPVVDREFLSSLFNPERQDAHIPVWLYAFLSALSAAVIVQLNVTDLKASDMGMSIENGYDHRTLVHESIPGFSPQFFISQCMQARQQYAFIEEADEWTILTSFFLFVAHDNLIQPKSASYYLGEAIGFVEALRLGEPESYIGLDADTEQRRRRLFWLLFVTERAYAIQHRRRAILRPTIDPPRIFECRDPRLAYGFASLVKVFATIDEPFILARMNEQASGDIDLSPLANQSIARLLHHSTGGVLSMSEIDETQRLDITVTQHWIRILACQMRMTSSLRPDSSKTQHAGSLESCIQPVLETSKSLLRLISTATPASLECHGLGMERKIADTANCLCDVIANVDVEDFTGFFTAPEYLHSFMMFLSDFRNRESQCLQPLAQRATIILAARLDPMNSLGAFEEEADSPRRRDFGVCRVLGEVKNAMLDA</sequence>
<evidence type="ECO:0000313" key="2">
    <source>
        <dbReference type="Proteomes" id="UP000830768"/>
    </source>
</evidence>
<gene>
    <name evidence="1" type="ORF">LCI18_003431</name>
</gene>
<evidence type="ECO:0000313" key="1">
    <source>
        <dbReference type="EMBL" id="UPK92496.1"/>
    </source>
</evidence>
<name>A0ACD3YV62_FUSSC</name>
<proteinExistence type="predicted"/>
<accession>A0ACD3YV62</accession>
<reference evidence="1" key="1">
    <citation type="submission" date="2021-11" db="EMBL/GenBank/DDBJ databases">
        <title>Fusarium solani-melongenae Genome sequencing and assembly.</title>
        <authorList>
            <person name="Xie S."/>
            <person name="Huang L."/>
            <person name="Zhang X."/>
        </authorList>
    </citation>
    <scope>NUCLEOTIDE SEQUENCE</scope>
    <source>
        <strain evidence="1">CRI 24-3</strain>
    </source>
</reference>
<organism evidence="1 2">
    <name type="scientific">Fusarium solani subsp. cucurbitae</name>
    <name type="common">Neocosmosporum cucurbitae</name>
    <dbReference type="NCBI Taxonomy" id="2747967"/>
    <lineage>
        <taxon>Eukaryota</taxon>
        <taxon>Fungi</taxon>
        <taxon>Dikarya</taxon>
        <taxon>Ascomycota</taxon>
        <taxon>Pezizomycotina</taxon>
        <taxon>Sordariomycetes</taxon>
        <taxon>Hypocreomycetidae</taxon>
        <taxon>Hypocreales</taxon>
        <taxon>Nectriaceae</taxon>
        <taxon>Fusarium</taxon>
        <taxon>Fusarium solani species complex</taxon>
    </lineage>
</organism>
<dbReference type="EMBL" id="CP090032">
    <property type="protein sequence ID" value="UPK92496.1"/>
    <property type="molecule type" value="Genomic_DNA"/>
</dbReference>